<feature type="domain" description="SWIM-type" evidence="2">
    <location>
        <begin position="44"/>
        <end position="82"/>
    </location>
</feature>
<dbReference type="Pfam" id="PF04434">
    <property type="entry name" value="SWIM"/>
    <property type="match status" value="1"/>
</dbReference>
<evidence type="ECO:0000259" key="2">
    <source>
        <dbReference type="PROSITE" id="PS50966"/>
    </source>
</evidence>
<proteinExistence type="predicted"/>
<evidence type="ECO:0000313" key="3">
    <source>
        <dbReference type="EMBL" id="MFC6201127.1"/>
    </source>
</evidence>
<keyword evidence="1" id="KW-0862">Zinc</keyword>
<keyword evidence="1" id="KW-0863">Zinc-finger</keyword>
<keyword evidence="4" id="KW-1185">Reference proteome</keyword>
<protein>
    <submittedName>
        <fullName evidence="3">SWIM zinc finger domain-containing protein</fullName>
    </submittedName>
</protein>
<name>A0ABW1SII3_9LACO</name>
<gene>
    <name evidence="3" type="ORF">ACFP1L_04330</name>
</gene>
<dbReference type="EMBL" id="JBHSSE010000009">
    <property type="protein sequence ID" value="MFC6201127.1"/>
    <property type="molecule type" value="Genomic_DNA"/>
</dbReference>
<dbReference type="Proteomes" id="UP001596171">
    <property type="component" value="Unassembled WGS sequence"/>
</dbReference>
<dbReference type="PROSITE" id="PS50966">
    <property type="entry name" value="ZF_SWIM"/>
    <property type="match status" value="1"/>
</dbReference>
<accession>A0ABW1SII3</accession>
<organism evidence="3 4">
    <name type="scientific">Lactiplantibacillus nangangensis</name>
    <dbReference type="NCBI Taxonomy" id="2559917"/>
    <lineage>
        <taxon>Bacteria</taxon>
        <taxon>Bacillati</taxon>
        <taxon>Bacillota</taxon>
        <taxon>Bacilli</taxon>
        <taxon>Lactobacillales</taxon>
        <taxon>Lactobacillaceae</taxon>
        <taxon>Lactiplantibacillus</taxon>
    </lineage>
</organism>
<evidence type="ECO:0000256" key="1">
    <source>
        <dbReference type="PROSITE-ProRule" id="PRU00325"/>
    </source>
</evidence>
<comment type="caution">
    <text evidence="3">The sequence shown here is derived from an EMBL/GenBank/DDBJ whole genome shotgun (WGS) entry which is preliminary data.</text>
</comment>
<evidence type="ECO:0000313" key="4">
    <source>
        <dbReference type="Proteomes" id="UP001596171"/>
    </source>
</evidence>
<sequence length="549" mass="63046">MAWQSLFQPQILARGVDYYQRGLVTEFKSTGDGVEATVEGSQLYDVAITFRHDKIQHALCDCPYAAEGNYCKHMAAVLLYNDKPFTAPKITQQTQQVATLVAQATEQQVRDFLTTLLQQDPQLTSQFKLMVTKTLSETDQRVYEDELDSIFDDYLDQDDFIDYEDAGDFESELSTFFKTVIQPMIAQKQLSMALSLVETTFVNLENLDIDDSNGELFILTRACSDAWQQILSQADLPLKQQAFAWFQQKLADSNDLFDNIIEDLLFNNFQDASFLTRKLALTETMLNQASTITDDWEREINGSKWAGYHLQVLDAQSASPATITAFCEANLSYHQVRQYYIDFCIAQKNDAQAIQLLVAGKKQDQHSLGASEDYSRQLKTLYQRLGDQTHYQQELWSLLTHQTTVELADYRELKHCFSPDNWLTEREKLFNSMRPRTNLEPLYAEDHLYHRLLTAVLAEDGLTGVETYGPILKAKFSDQLCQKLATTVEAMATTTGSREHYRELVAVLNQMKRYPNGRQLATELIAGWRKRYARRSAMMDELNRFDQIN</sequence>
<keyword evidence="1" id="KW-0479">Metal-binding</keyword>
<reference evidence="4" key="1">
    <citation type="journal article" date="2019" name="Int. J. Syst. Evol. Microbiol.">
        <title>The Global Catalogue of Microorganisms (GCM) 10K type strain sequencing project: providing services to taxonomists for standard genome sequencing and annotation.</title>
        <authorList>
            <consortium name="The Broad Institute Genomics Platform"/>
            <consortium name="The Broad Institute Genome Sequencing Center for Infectious Disease"/>
            <person name="Wu L."/>
            <person name="Ma J."/>
        </authorList>
    </citation>
    <scope>NUCLEOTIDE SEQUENCE [LARGE SCALE GENOMIC DNA]</scope>
    <source>
        <strain evidence="4">CCM 8930</strain>
    </source>
</reference>
<dbReference type="RefSeq" id="WP_137616835.1">
    <property type="nucleotide sequence ID" value="NZ_BJDI01000013.1"/>
</dbReference>
<dbReference type="InterPro" id="IPR007527">
    <property type="entry name" value="Znf_SWIM"/>
</dbReference>